<organism evidence="5 6">
    <name type="scientific">Butyricicoccus intestinisimiae</name>
    <dbReference type="NCBI Taxonomy" id="2841509"/>
    <lineage>
        <taxon>Bacteria</taxon>
        <taxon>Bacillati</taxon>
        <taxon>Bacillota</taxon>
        <taxon>Clostridia</taxon>
        <taxon>Eubacteriales</taxon>
        <taxon>Butyricicoccaceae</taxon>
        <taxon>Butyricicoccus</taxon>
    </lineage>
</organism>
<evidence type="ECO:0000256" key="1">
    <source>
        <dbReference type="ARBA" id="ARBA00023015"/>
    </source>
</evidence>
<dbReference type="PANTHER" id="PTHR30185:SF18">
    <property type="entry name" value="TRANSCRIPTIONAL REGULATOR MTLR"/>
    <property type="match status" value="1"/>
</dbReference>
<dbReference type="PROSITE" id="PS51372">
    <property type="entry name" value="PRD_2"/>
    <property type="match status" value="2"/>
</dbReference>
<dbReference type="PROSITE" id="PS51099">
    <property type="entry name" value="PTS_EIIB_TYPE_2"/>
    <property type="match status" value="1"/>
</dbReference>
<evidence type="ECO:0000256" key="2">
    <source>
        <dbReference type="ARBA" id="ARBA00023163"/>
    </source>
</evidence>
<feature type="domain" description="PRD" evidence="4">
    <location>
        <begin position="193"/>
        <end position="298"/>
    </location>
</feature>
<proteinExistence type="predicted"/>
<reference evidence="5 6" key="1">
    <citation type="submission" date="2021-06" db="EMBL/GenBank/DDBJ databases">
        <authorList>
            <person name="Sun Q."/>
            <person name="Li D."/>
        </authorList>
    </citation>
    <scope>NUCLEOTIDE SEQUENCE [LARGE SCALE GENOMIC DNA]</scope>
    <source>
        <strain evidence="5 6">MSJd-7</strain>
    </source>
</reference>
<gene>
    <name evidence="5" type="ORF">KQI75_02760</name>
</gene>
<dbReference type="InterPro" id="IPR013011">
    <property type="entry name" value="PTS_EIIB_2"/>
</dbReference>
<dbReference type="Proteomes" id="UP000783588">
    <property type="component" value="Unassembled WGS sequence"/>
</dbReference>
<feature type="domain" description="PRD" evidence="4">
    <location>
        <begin position="304"/>
        <end position="412"/>
    </location>
</feature>
<dbReference type="RefSeq" id="WP_216469147.1">
    <property type="nucleotide sequence ID" value="NZ_JAHLQI010000001.1"/>
</dbReference>
<dbReference type="EMBL" id="JAHLQI010000001">
    <property type="protein sequence ID" value="MBU5489555.1"/>
    <property type="molecule type" value="Genomic_DNA"/>
</dbReference>
<evidence type="ECO:0000313" key="6">
    <source>
        <dbReference type="Proteomes" id="UP000783588"/>
    </source>
</evidence>
<comment type="caution">
    <text evidence="5">The sequence shown here is derived from an EMBL/GenBank/DDBJ whole genome shotgun (WGS) entry which is preliminary data.</text>
</comment>
<dbReference type="CDD" id="cd05568">
    <property type="entry name" value="PTS_IIB_bgl_like"/>
    <property type="match status" value="1"/>
</dbReference>
<evidence type="ECO:0000259" key="4">
    <source>
        <dbReference type="PROSITE" id="PS51372"/>
    </source>
</evidence>
<evidence type="ECO:0000313" key="5">
    <source>
        <dbReference type="EMBL" id="MBU5489555.1"/>
    </source>
</evidence>
<accession>A0ABS6EPE1</accession>
<protein>
    <submittedName>
        <fullName evidence="5">Transcription antiterminator</fullName>
    </submittedName>
</protein>
<dbReference type="InterPro" id="IPR011608">
    <property type="entry name" value="PRD"/>
</dbReference>
<dbReference type="PANTHER" id="PTHR30185">
    <property type="entry name" value="CRYPTIC BETA-GLUCOSIDE BGL OPERON ANTITERMINATOR"/>
    <property type="match status" value="1"/>
</dbReference>
<feature type="domain" description="PTS EIIB type-2" evidence="3">
    <location>
        <begin position="416"/>
        <end position="506"/>
    </location>
</feature>
<name>A0ABS6EPE1_9FIRM</name>
<dbReference type="Pfam" id="PF00874">
    <property type="entry name" value="PRD"/>
    <property type="match status" value="2"/>
</dbReference>
<keyword evidence="6" id="KW-1185">Reference proteome</keyword>
<dbReference type="InterPro" id="IPR050661">
    <property type="entry name" value="BglG_antiterminators"/>
</dbReference>
<evidence type="ECO:0000259" key="3">
    <source>
        <dbReference type="PROSITE" id="PS51099"/>
    </source>
</evidence>
<keyword evidence="1" id="KW-0805">Transcription regulation</keyword>
<sequence>MELSQRAKQLSILLLEQPAGCPLTLAELSEQMHLSKRTIQRALPEVRDWMKARNCLMQSRAGSGIFLESSEKAKRDLLLELQGNVHGQESLSQQAELLELLLDAKRVLSIEQISERLFCSRDAVEKQLPWVRNWLARYQITLHVQTGVGLYIESTEKNWRRARIEHIAAFHADAVMIYFSAPERNEPPMLFRVLSREEQLSLLSILRRAQSYQEICLTDEGFLRVYLCAGLMLRRIRQGYPLQLEREELERLQRLPEYAMAEHVTDMLREHSEIAPDAAEIGFLAMYFANSDTMPKQNLAASATGELHRLYLAQRIIGAAQRELQLHFEADEQLLEGLYSHLQATCSRLRLGSPIENPLTQEMIELYPTLYAAADNACAVLKEILEIDSVPPEECAYIAMHLGAAMERMQEKSQNISAVVVCPVGMSGASHLAAEITRRFPRIAVHRIVSAIDIDTRQLRREGIDLIVSTIDLSLSYPVVRVSTLLNRRDFTRIDAALTMAIQRKQEIRAAQHPMAQRKDAAFIARFSDEMLRLTEEIPWHQIPSIQHVEELAYYAARMMISDDIAANQLEQQLVHQVHQADSYLQPYRRLFLCCQSEYVKHCCMGYLQVNMPYAWNGQDAVEGCLVLLVPEKDATGAAAYLMHRACAALLRGREYLQDMQRGEKSAFAQRLERDLLQCYANIVRQHLPE</sequence>
<keyword evidence="2" id="KW-0804">Transcription</keyword>